<proteinExistence type="predicted"/>
<evidence type="ECO:0000256" key="5">
    <source>
        <dbReference type="ARBA" id="ARBA00023277"/>
    </source>
</evidence>
<keyword evidence="4" id="KW-1015">Disulfide bond</keyword>
<evidence type="ECO:0000313" key="10">
    <source>
        <dbReference type="Proteomes" id="UP000306102"/>
    </source>
</evidence>
<reference evidence="9 10" key="1">
    <citation type="journal article" date="2018" name="Proc. Natl. Acad. Sci. U.S.A.">
        <title>Draft genome sequence of Camellia sinensis var. sinensis provides insights into the evolution of the tea genome and tea quality.</title>
        <authorList>
            <person name="Wei C."/>
            <person name="Yang H."/>
            <person name="Wang S."/>
            <person name="Zhao J."/>
            <person name="Liu C."/>
            <person name="Gao L."/>
            <person name="Xia E."/>
            <person name="Lu Y."/>
            <person name="Tai Y."/>
            <person name="She G."/>
            <person name="Sun J."/>
            <person name="Cao H."/>
            <person name="Tong W."/>
            <person name="Gao Q."/>
            <person name="Li Y."/>
            <person name="Deng W."/>
            <person name="Jiang X."/>
            <person name="Wang W."/>
            <person name="Chen Q."/>
            <person name="Zhang S."/>
            <person name="Li H."/>
            <person name="Wu J."/>
            <person name="Wang P."/>
            <person name="Li P."/>
            <person name="Shi C."/>
            <person name="Zheng F."/>
            <person name="Jian J."/>
            <person name="Huang B."/>
            <person name="Shan D."/>
            <person name="Shi M."/>
            <person name="Fang C."/>
            <person name="Yue Y."/>
            <person name="Li F."/>
            <person name="Li D."/>
            <person name="Wei S."/>
            <person name="Han B."/>
            <person name="Jiang C."/>
            <person name="Yin Y."/>
            <person name="Xia T."/>
            <person name="Zhang Z."/>
            <person name="Bennetzen J.L."/>
            <person name="Zhao S."/>
            <person name="Wan X."/>
        </authorList>
    </citation>
    <scope>NUCLEOTIDE SEQUENCE [LARGE SCALE GENOMIC DNA]</scope>
    <source>
        <strain evidence="10">cv. Shuchazao</strain>
        <tissue evidence="9">Leaf</tissue>
    </source>
</reference>
<dbReference type="GO" id="GO:0006032">
    <property type="term" value="P:chitin catabolic process"/>
    <property type="evidence" value="ECO:0007669"/>
    <property type="project" value="UniProtKB-KW"/>
</dbReference>
<feature type="chain" id="PRO_5020862969" description="GH18 domain-containing protein" evidence="7">
    <location>
        <begin position="31"/>
        <end position="258"/>
    </location>
</feature>
<dbReference type="GO" id="GO:0000272">
    <property type="term" value="P:polysaccharide catabolic process"/>
    <property type="evidence" value="ECO:0007669"/>
    <property type="project" value="UniProtKB-KW"/>
</dbReference>
<dbReference type="Gene3D" id="3.20.20.80">
    <property type="entry name" value="Glycosidases"/>
    <property type="match status" value="1"/>
</dbReference>
<dbReference type="InterPro" id="IPR050542">
    <property type="entry name" value="Glycosyl_Hydrlase18_Chitinase"/>
</dbReference>
<keyword evidence="2 7" id="KW-0732">Signal</keyword>
<gene>
    <name evidence="9" type="ORF">TEA_021227</name>
</gene>
<dbReference type="Proteomes" id="UP000306102">
    <property type="component" value="Unassembled WGS sequence"/>
</dbReference>
<comment type="caution">
    <text evidence="9">The sequence shown here is derived from an EMBL/GenBank/DDBJ whole genome shotgun (WGS) entry which is preliminary data.</text>
</comment>
<evidence type="ECO:0000259" key="8">
    <source>
        <dbReference type="PROSITE" id="PS51910"/>
    </source>
</evidence>
<evidence type="ECO:0000256" key="1">
    <source>
        <dbReference type="ARBA" id="ARBA00000822"/>
    </source>
</evidence>
<evidence type="ECO:0000256" key="3">
    <source>
        <dbReference type="ARBA" id="ARBA00023024"/>
    </source>
</evidence>
<dbReference type="PROSITE" id="PS51910">
    <property type="entry name" value="GH18_2"/>
    <property type="match status" value="1"/>
</dbReference>
<evidence type="ECO:0000256" key="6">
    <source>
        <dbReference type="ARBA" id="ARBA00023326"/>
    </source>
</evidence>
<accession>A0A4S4ENP0</accession>
<sequence length="258" mass="27080">MQNKIKPSMMAIKILICLVVLISLANHSHGGTISLYWGQNQNEGSLADACATRNYAIVNIAFLSTFGSGRTPALNLAGHCSNGGCAGLSKDIKACQDGGIKVILSIGGDSTSYSLSSSDDARKVADYLWNNFLGGQSNTRPLVVRGLLLSSPPEGLCLQPTTATPSAGTVGVTDPSYRWPLYAALLPALTAHSTRHAWSCPAPFSSLSASKPRQDPAYHLPQRSSASAISETSAVCSCWPSSQLQATPPTYLNVASQP</sequence>
<keyword evidence="10" id="KW-1185">Reference proteome</keyword>
<keyword evidence="5" id="KW-0119">Carbohydrate metabolism</keyword>
<dbReference type="SUPFAM" id="SSF51445">
    <property type="entry name" value="(Trans)glycosidases"/>
    <property type="match status" value="1"/>
</dbReference>
<evidence type="ECO:0000256" key="2">
    <source>
        <dbReference type="ARBA" id="ARBA00022729"/>
    </source>
</evidence>
<protein>
    <recommendedName>
        <fullName evidence="8">GH18 domain-containing protein</fullName>
    </recommendedName>
</protein>
<dbReference type="AlphaFoldDB" id="A0A4S4ENP0"/>
<dbReference type="PANTHER" id="PTHR45708:SF22">
    <property type="entry name" value="ACIDIC ENDOCHITINASE"/>
    <property type="match status" value="1"/>
</dbReference>
<evidence type="ECO:0000256" key="7">
    <source>
        <dbReference type="SAM" id="SignalP"/>
    </source>
</evidence>
<evidence type="ECO:0000256" key="4">
    <source>
        <dbReference type="ARBA" id="ARBA00023157"/>
    </source>
</evidence>
<name>A0A4S4ENP0_CAMSN</name>
<dbReference type="InterPro" id="IPR001223">
    <property type="entry name" value="Glyco_hydro18_cat"/>
</dbReference>
<feature type="domain" description="GH18" evidence="8">
    <location>
        <begin position="31"/>
        <end position="258"/>
    </location>
</feature>
<dbReference type="STRING" id="542762.A0A4S4ENP0"/>
<dbReference type="Pfam" id="PF00704">
    <property type="entry name" value="Glyco_hydro_18"/>
    <property type="match status" value="1"/>
</dbReference>
<dbReference type="EMBL" id="SDRB02003302">
    <property type="protein sequence ID" value="THG17962.1"/>
    <property type="molecule type" value="Genomic_DNA"/>
</dbReference>
<keyword evidence="3" id="KW-0146">Chitin degradation</keyword>
<comment type="catalytic activity">
    <reaction evidence="1">
        <text>Random endo-hydrolysis of N-acetyl-beta-D-glucosaminide (1-&gt;4)-beta-linkages in chitin and chitodextrins.</text>
        <dbReference type="EC" id="3.2.1.14"/>
    </reaction>
</comment>
<organism evidence="9 10">
    <name type="scientific">Camellia sinensis var. sinensis</name>
    <name type="common">China tea</name>
    <dbReference type="NCBI Taxonomy" id="542762"/>
    <lineage>
        <taxon>Eukaryota</taxon>
        <taxon>Viridiplantae</taxon>
        <taxon>Streptophyta</taxon>
        <taxon>Embryophyta</taxon>
        <taxon>Tracheophyta</taxon>
        <taxon>Spermatophyta</taxon>
        <taxon>Magnoliopsida</taxon>
        <taxon>eudicotyledons</taxon>
        <taxon>Gunneridae</taxon>
        <taxon>Pentapetalae</taxon>
        <taxon>asterids</taxon>
        <taxon>Ericales</taxon>
        <taxon>Theaceae</taxon>
        <taxon>Camellia</taxon>
    </lineage>
</organism>
<dbReference type="PANTHER" id="PTHR45708">
    <property type="entry name" value="ENDOCHITINASE"/>
    <property type="match status" value="1"/>
</dbReference>
<dbReference type="InterPro" id="IPR017853">
    <property type="entry name" value="GH"/>
</dbReference>
<dbReference type="GO" id="GO:0008843">
    <property type="term" value="F:endochitinase activity"/>
    <property type="evidence" value="ECO:0007669"/>
    <property type="project" value="UniProtKB-EC"/>
</dbReference>
<feature type="signal peptide" evidence="7">
    <location>
        <begin position="1"/>
        <end position="30"/>
    </location>
</feature>
<evidence type="ECO:0000313" key="9">
    <source>
        <dbReference type="EMBL" id="THG17962.1"/>
    </source>
</evidence>
<keyword evidence="6" id="KW-0624">Polysaccharide degradation</keyword>
<dbReference type="GO" id="GO:0005576">
    <property type="term" value="C:extracellular region"/>
    <property type="evidence" value="ECO:0007669"/>
    <property type="project" value="TreeGrafter"/>
</dbReference>